<feature type="transmembrane region" description="Helical" evidence="7">
    <location>
        <begin position="212"/>
        <end position="231"/>
    </location>
</feature>
<keyword evidence="2" id="KW-0813">Transport</keyword>
<feature type="transmembrane region" description="Helical" evidence="7">
    <location>
        <begin position="377"/>
        <end position="397"/>
    </location>
</feature>
<keyword evidence="3" id="KW-1003">Cell membrane</keyword>
<dbReference type="Gene3D" id="1.20.1250.20">
    <property type="entry name" value="MFS general substrate transporter like domains"/>
    <property type="match status" value="2"/>
</dbReference>
<feature type="transmembrane region" description="Helical" evidence="7">
    <location>
        <begin position="161"/>
        <end position="182"/>
    </location>
</feature>
<dbReference type="Proteomes" id="UP000346198">
    <property type="component" value="Unassembled WGS sequence"/>
</dbReference>
<evidence type="ECO:0000256" key="7">
    <source>
        <dbReference type="SAM" id="Phobius"/>
    </source>
</evidence>
<feature type="transmembrane region" description="Helical" evidence="7">
    <location>
        <begin position="12"/>
        <end position="32"/>
    </location>
</feature>
<feature type="transmembrane region" description="Helical" evidence="7">
    <location>
        <begin position="336"/>
        <end position="357"/>
    </location>
</feature>
<dbReference type="GO" id="GO:0015212">
    <property type="term" value="F:cytidine transmembrane transporter activity"/>
    <property type="evidence" value="ECO:0007669"/>
    <property type="project" value="TreeGrafter"/>
</dbReference>
<accession>A0A6C2UJT2</accession>
<dbReference type="AlphaFoldDB" id="A0A6C2UJT2"/>
<keyword evidence="5 7" id="KW-1133">Transmembrane helix</keyword>
<evidence type="ECO:0000259" key="8">
    <source>
        <dbReference type="PROSITE" id="PS50850"/>
    </source>
</evidence>
<evidence type="ECO:0000256" key="2">
    <source>
        <dbReference type="ARBA" id="ARBA00022448"/>
    </source>
</evidence>
<evidence type="ECO:0000256" key="5">
    <source>
        <dbReference type="ARBA" id="ARBA00022989"/>
    </source>
</evidence>
<reference evidence="9 10" key="1">
    <citation type="submission" date="2019-04" db="EMBL/GenBank/DDBJ databases">
        <authorList>
            <person name="Van Vliet M D."/>
        </authorList>
    </citation>
    <scope>NUCLEOTIDE SEQUENCE [LARGE SCALE GENOMIC DNA]</scope>
    <source>
        <strain evidence="9 10">F21</strain>
    </source>
</reference>
<dbReference type="SUPFAM" id="SSF103473">
    <property type="entry name" value="MFS general substrate transporter"/>
    <property type="match status" value="1"/>
</dbReference>
<organism evidence="9 10">
    <name type="scientific">Pontiella sulfatireligans</name>
    <dbReference type="NCBI Taxonomy" id="2750658"/>
    <lineage>
        <taxon>Bacteria</taxon>
        <taxon>Pseudomonadati</taxon>
        <taxon>Kiritimatiellota</taxon>
        <taxon>Kiritimatiellia</taxon>
        <taxon>Kiritimatiellales</taxon>
        <taxon>Pontiellaceae</taxon>
        <taxon>Pontiella</taxon>
    </lineage>
</organism>
<evidence type="ECO:0000313" key="9">
    <source>
        <dbReference type="EMBL" id="VGO20492.1"/>
    </source>
</evidence>
<keyword evidence="6 7" id="KW-0472">Membrane</keyword>
<evidence type="ECO:0000256" key="1">
    <source>
        <dbReference type="ARBA" id="ARBA00004651"/>
    </source>
</evidence>
<evidence type="ECO:0000256" key="6">
    <source>
        <dbReference type="ARBA" id="ARBA00023136"/>
    </source>
</evidence>
<keyword evidence="4 7" id="KW-0812">Transmembrane</keyword>
<keyword evidence="10" id="KW-1185">Reference proteome</keyword>
<evidence type="ECO:0000256" key="4">
    <source>
        <dbReference type="ARBA" id="ARBA00022692"/>
    </source>
</evidence>
<feature type="transmembrane region" description="Helical" evidence="7">
    <location>
        <begin position="76"/>
        <end position="94"/>
    </location>
</feature>
<feature type="transmembrane region" description="Helical" evidence="7">
    <location>
        <begin position="300"/>
        <end position="324"/>
    </location>
</feature>
<proteinExistence type="predicted"/>
<dbReference type="RefSeq" id="WP_187356367.1">
    <property type="nucleotide sequence ID" value="NZ_CAAHFH010000001.1"/>
</dbReference>
<feature type="transmembrane region" description="Helical" evidence="7">
    <location>
        <begin position="275"/>
        <end position="294"/>
    </location>
</feature>
<dbReference type="InterPro" id="IPR036259">
    <property type="entry name" value="MFS_trans_sf"/>
</dbReference>
<dbReference type="GO" id="GO:0005886">
    <property type="term" value="C:plasma membrane"/>
    <property type="evidence" value="ECO:0007669"/>
    <property type="project" value="UniProtKB-SubCell"/>
</dbReference>
<evidence type="ECO:0000313" key="10">
    <source>
        <dbReference type="Proteomes" id="UP000346198"/>
    </source>
</evidence>
<dbReference type="PANTHER" id="PTHR23522:SF4">
    <property type="entry name" value="NUCLEOSIDE PERMEASE NUPG-RELATED"/>
    <property type="match status" value="1"/>
</dbReference>
<feature type="transmembrane region" description="Helical" evidence="7">
    <location>
        <begin position="44"/>
        <end position="64"/>
    </location>
</feature>
<evidence type="ECO:0000256" key="3">
    <source>
        <dbReference type="ARBA" id="ARBA00022475"/>
    </source>
</evidence>
<dbReference type="PROSITE" id="PS50850">
    <property type="entry name" value="MFS"/>
    <property type="match status" value="1"/>
</dbReference>
<dbReference type="InterPro" id="IPR004740">
    <property type="entry name" value="Nuc_H_symport"/>
</dbReference>
<feature type="transmembrane region" description="Helical" evidence="7">
    <location>
        <begin position="251"/>
        <end position="268"/>
    </location>
</feature>
<feature type="domain" description="Major facilitator superfamily (MFS) profile" evidence="8">
    <location>
        <begin position="203"/>
        <end position="404"/>
    </location>
</feature>
<sequence length="404" mass="43934">MSESNIHPYIGARLSAMMFLQFFVWGAWFVTVGNYMFKAGMGDAIGWAYSVGPVAAILSPFLLGMVADRFFATERVLGTLHILGGVLLFGAAAQPSAFPFIGLLFLHTLCYMPTLGLTNTLVFHNITNQEKQFPLIRVFGTLGWIAAGTLVSMVLHADETVLPLQIAGGAGVLLGLYCLTLPHTPPPAKGKKVSVRDLLCLDALSLLKKPSFLVFIVSSMLICIPLAAYYAYAPVFVNASGLADPAFKMSFGQMSEIFFMLVMPLFFAKLGVKKMLLIGMAAWVARYGLFALGAPEGTLWMILIAIALHGVCYDFFFVTGQIYVDKEAPLAVRGQAQGLLILVTQGIGMLVGAQVSAKLFSAFVQGREADVLLGWQQYWEVPCIGAALILVFFALLFRERRKGE</sequence>
<dbReference type="InterPro" id="IPR020846">
    <property type="entry name" value="MFS_dom"/>
</dbReference>
<dbReference type="CDD" id="cd06177">
    <property type="entry name" value="MFS_NHS"/>
    <property type="match status" value="1"/>
</dbReference>
<dbReference type="Pfam" id="PF03825">
    <property type="entry name" value="Nuc_H_symport"/>
    <property type="match status" value="1"/>
</dbReference>
<comment type="subcellular location">
    <subcellularLocation>
        <location evidence="1">Cell membrane</location>
        <topology evidence="1">Multi-pass membrane protein</topology>
    </subcellularLocation>
</comment>
<protein>
    <submittedName>
        <fullName evidence="9">Nucleoside transporter YegT</fullName>
    </submittedName>
</protein>
<gene>
    <name evidence="9" type="primary">yegT_1</name>
    <name evidence="9" type="ORF">SCARR_02555</name>
</gene>
<dbReference type="PANTHER" id="PTHR23522">
    <property type="entry name" value="BLL5896 PROTEIN"/>
    <property type="match status" value="1"/>
</dbReference>
<feature type="transmembrane region" description="Helical" evidence="7">
    <location>
        <begin position="135"/>
        <end position="155"/>
    </location>
</feature>
<dbReference type="EMBL" id="CAAHFH010000001">
    <property type="protein sequence ID" value="VGO20492.1"/>
    <property type="molecule type" value="Genomic_DNA"/>
</dbReference>
<dbReference type="GO" id="GO:0015213">
    <property type="term" value="F:uridine transmembrane transporter activity"/>
    <property type="evidence" value="ECO:0007669"/>
    <property type="project" value="TreeGrafter"/>
</dbReference>
<name>A0A6C2UJT2_9BACT</name>